<keyword evidence="3" id="KW-1185">Reference proteome</keyword>
<comment type="caution">
    <text evidence="2">The sequence shown here is derived from an EMBL/GenBank/DDBJ whole genome shotgun (WGS) entry which is preliminary data.</text>
</comment>
<evidence type="ECO:0000313" key="3">
    <source>
        <dbReference type="Proteomes" id="UP000281406"/>
    </source>
</evidence>
<organism evidence="2 3">
    <name type="scientific">Anabarilius grahami</name>
    <name type="common">Kanglang fish</name>
    <name type="synonym">Barilius grahami</name>
    <dbReference type="NCBI Taxonomy" id="495550"/>
    <lineage>
        <taxon>Eukaryota</taxon>
        <taxon>Metazoa</taxon>
        <taxon>Chordata</taxon>
        <taxon>Craniata</taxon>
        <taxon>Vertebrata</taxon>
        <taxon>Euteleostomi</taxon>
        <taxon>Actinopterygii</taxon>
        <taxon>Neopterygii</taxon>
        <taxon>Teleostei</taxon>
        <taxon>Ostariophysi</taxon>
        <taxon>Cypriniformes</taxon>
        <taxon>Xenocyprididae</taxon>
        <taxon>Xenocypridinae</taxon>
        <taxon>Xenocypridinae incertae sedis</taxon>
        <taxon>Anabarilius</taxon>
    </lineage>
</organism>
<dbReference type="AlphaFoldDB" id="A0A3N0YUH9"/>
<name>A0A3N0YUH9_ANAGA</name>
<feature type="compositionally biased region" description="Polar residues" evidence="1">
    <location>
        <begin position="1"/>
        <end position="10"/>
    </location>
</feature>
<feature type="compositionally biased region" description="Polar residues" evidence="1">
    <location>
        <begin position="61"/>
        <end position="77"/>
    </location>
</feature>
<sequence length="77" mass="8681">MIRPTSSDADSTCRIGRKKADEDQLQSTVQNILKKLRRPTNKNCPMVDRRLGYVLGKRSQTETGPINCEQSDTSLTQ</sequence>
<feature type="region of interest" description="Disordered" evidence="1">
    <location>
        <begin position="58"/>
        <end position="77"/>
    </location>
</feature>
<dbReference type="EMBL" id="RJVU01026577">
    <property type="protein sequence ID" value="ROL49348.1"/>
    <property type="molecule type" value="Genomic_DNA"/>
</dbReference>
<proteinExistence type="predicted"/>
<evidence type="ECO:0000256" key="1">
    <source>
        <dbReference type="SAM" id="MobiDB-lite"/>
    </source>
</evidence>
<protein>
    <submittedName>
        <fullName evidence="2">Uncharacterized protein</fullName>
    </submittedName>
</protein>
<accession>A0A3N0YUH9</accession>
<gene>
    <name evidence="2" type="ORF">DPX16_15674</name>
</gene>
<evidence type="ECO:0000313" key="2">
    <source>
        <dbReference type="EMBL" id="ROL49348.1"/>
    </source>
</evidence>
<dbReference type="Proteomes" id="UP000281406">
    <property type="component" value="Unassembled WGS sequence"/>
</dbReference>
<reference evidence="2 3" key="1">
    <citation type="submission" date="2018-10" db="EMBL/GenBank/DDBJ databases">
        <title>Genome assembly for a Yunnan-Guizhou Plateau 3E fish, Anabarilius grahami (Regan), and its evolutionary and genetic applications.</title>
        <authorList>
            <person name="Jiang W."/>
        </authorList>
    </citation>
    <scope>NUCLEOTIDE SEQUENCE [LARGE SCALE GENOMIC DNA]</scope>
    <source>
        <strain evidence="2">AG-KIZ</strain>
        <tissue evidence="2">Muscle</tissue>
    </source>
</reference>
<feature type="region of interest" description="Disordered" evidence="1">
    <location>
        <begin position="1"/>
        <end position="21"/>
    </location>
</feature>